<proteinExistence type="predicted"/>
<organism evidence="2">
    <name type="scientific">viral metagenome</name>
    <dbReference type="NCBI Taxonomy" id="1070528"/>
    <lineage>
        <taxon>unclassified sequences</taxon>
        <taxon>metagenomes</taxon>
        <taxon>organismal metagenomes</taxon>
    </lineage>
</organism>
<feature type="transmembrane region" description="Helical" evidence="1">
    <location>
        <begin position="7"/>
        <end position="29"/>
    </location>
</feature>
<dbReference type="EMBL" id="MN739048">
    <property type="protein sequence ID" value="QHS85870.1"/>
    <property type="molecule type" value="Genomic_DNA"/>
</dbReference>
<accession>A0A6C0B1F6</accession>
<evidence type="ECO:0000313" key="2">
    <source>
        <dbReference type="EMBL" id="QHS85870.1"/>
    </source>
</evidence>
<reference evidence="2" key="1">
    <citation type="journal article" date="2020" name="Nature">
        <title>Giant virus diversity and host interactions through global metagenomics.</title>
        <authorList>
            <person name="Schulz F."/>
            <person name="Roux S."/>
            <person name="Paez-Espino D."/>
            <person name="Jungbluth S."/>
            <person name="Walsh D.A."/>
            <person name="Denef V.J."/>
            <person name="McMahon K.D."/>
            <person name="Konstantinidis K.T."/>
            <person name="Eloe-Fadrosh E.A."/>
            <person name="Kyrpides N.C."/>
            <person name="Woyke T."/>
        </authorList>
    </citation>
    <scope>NUCLEOTIDE SEQUENCE</scope>
    <source>
        <strain evidence="2">GVMAG-M-3300009185-36</strain>
    </source>
</reference>
<feature type="transmembrane region" description="Helical" evidence="1">
    <location>
        <begin position="186"/>
        <end position="207"/>
    </location>
</feature>
<dbReference type="AlphaFoldDB" id="A0A6C0B1F6"/>
<keyword evidence="1" id="KW-0472">Membrane</keyword>
<keyword evidence="1" id="KW-0812">Transmembrane</keyword>
<protein>
    <submittedName>
        <fullName evidence="2">Uncharacterized protein</fullName>
    </submittedName>
</protein>
<sequence length="305" mass="32148">MNSEEKGIIEGSSSAIGVVLFGLIIYVLYKNKDSAPSGIGEIPTTFVTFIANMMPFALLAYGIAGDVVNQEGPRLSIPSITAVLSILIFGIGTQIFATNSGADLSAQDTSGLMWCTIPGLEGVESPYFPTAFMSTAIIGFYYLCWSWHIGRPSISTLLAFGIVWISQLFTFFFGECQLSYKPVFGNIFFNILMSTGLGIAIGAIAFASSFSNPRHNPFNSPGSSGGGGGGGARCPNGDAIEFNEDNQPVCKNTGSLAKCPDGSVPIDGKCPFSPKKTLAVQGGDENTFVAELYKNGQLVTDSISS</sequence>
<name>A0A6C0B1F6_9ZZZZ</name>
<feature type="transmembrane region" description="Helical" evidence="1">
    <location>
        <begin position="127"/>
        <end position="145"/>
    </location>
</feature>
<evidence type="ECO:0000256" key="1">
    <source>
        <dbReference type="SAM" id="Phobius"/>
    </source>
</evidence>
<feature type="transmembrane region" description="Helical" evidence="1">
    <location>
        <begin position="49"/>
        <end position="68"/>
    </location>
</feature>
<keyword evidence="1" id="KW-1133">Transmembrane helix</keyword>
<feature type="transmembrane region" description="Helical" evidence="1">
    <location>
        <begin position="75"/>
        <end position="97"/>
    </location>
</feature>
<feature type="transmembrane region" description="Helical" evidence="1">
    <location>
        <begin position="157"/>
        <end position="174"/>
    </location>
</feature>